<organism evidence="3 4">
    <name type="scientific">Devosia nitrariae</name>
    <dbReference type="NCBI Taxonomy" id="2071872"/>
    <lineage>
        <taxon>Bacteria</taxon>
        <taxon>Pseudomonadati</taxon>
        <taxon>Pseudomonadota</taxon>
        <taxon>Alphaproteobacteria</taxon>
        <taxon>Hyphomicrobiales</taxon>
        <taxon>Devosiaceae</taxon>
        <taxon>Devosia</taxon>
    </lineage>
</organism>
<accession>A0ABQ5WBY3</accession>
<comment type="caution">
    <text evidence="3">The sequence shown here is derived from an EMBL/GenBank/DDBJ whole genome shotgun (WGS) entry which is preliminary data.</text>
</comment>
<dbReference type="EMBL" id="BSNS01000023">
    <property type="protein sequence ID" value="GLQ57296.1"/>
    <property type="molecule type" value="Genomic_DNA"/>
</dbReference>
<protein>
    <submittedName>
        <fullName evidence="3">Uncharacterized protein</fullName>
    </submittedName>
</protein>
<feature type="region of interest" description="Disordered" evidence="1">
    <location>
        <begin position="35"/>
        <end position="61"/>
    </location>
</feature>
<evidence type="ECO:0000256" key="1">
    <source>
        <dbReference type="SAM" id="MobiDB-lite"/>
    </source>
</evidence>
<keyword evidence="2" id="KW-0732">Signal</keyword>
<dbReference type="RefSeq" id="WP_284342687.1">
    <property type="nucleotide sequence ID" value="NZ_BSNS01000023.1"/>
</dbReference>
<proteinExistence type="predicted"/>
<sequence>MTHYPTITRTNLTRAVALAAAIGLFAGPAAAQTFRAVTPNPPPPQPGLGLSSGQEPVADEHCGPGHVPCDSIFEDYCAKVLHGHMSDEQGWGGKTCFEPS</sequence>
<dbReference type="Proteomes" id="UP001156691">
    <property type="component" value="Unassembled WGS sequence"/>
</dbReference>
<feature type="chain" id="PRO_5046537388" evidence="2">
    <location>
        <begin position="32"/>
        <end position="100"/>
    </location>
</feature>
<keyword evidence="4" id="KW-1185">Reference proteome</keyword>
<gene>
    <name evidence="3" type="ORF">GCM10010862_45550</name>
</gene>
<feature type="signal peptide" evidence="2">
    <location>
        <begin position="1"/>
        <end position="31"/>
    </location>
</feature>
<evidence type="ECO:0000256" key="2">
    <source>
        <dbReference type="SAM" id="SignalP"/>
    </source>
</evidence>
<reference evidence="4" key="1">
    <citation type="journal article" date="2019" name="Int. J. Syst. Evol. Microbiol.">
        <title>The Global Catalogue of Microorganisms (GCM) 10K type strain sequencing project: providing services to taxonomists for standard genome sequencing and annotation.</title>
        <authorList>
            <consortium name="The Broad Institute Genomics Platform"/>
            <consortium name="The Broad Institute Genome Sequencing Center for Infectious Disease"/>
            <person name="Wu L."/>
            <person name="Ma J."/>
        </authorList>
    </citation>
    <scope>NUCLEOTIDE SEQUENCE [LARGE SCALE GENOMIC DNA]</scope>
    <source>
        <strain evidence="4">NBRC 112416</strain>
    </source>
</reference>
<name>A0ABQ5WBY3_9HYPH</name>
<evidence type="ECO:0000313" key="3">
    <source>
        <dbReference type="EMBL" id="GLQ57296.1"/>
    </source>
</evidence>
<evidence type="ECO:0000313" key="4">
    <source>
        <dbReference type="Proteomes" id="UP001156691"/>
    </source>
</evidence>